<protein>
    <submittedName>
        <fullName evidence="5">Uncharacterized protein</fullName>
    </submittedName>
</protein>
<dbReference type="Proteomes" id="UP000886520">
    <property type="component" value="Chromosome 8"/>
</dbReference>
<evidence type="ECO:0000256" key="4">
    <source>
        <dbReference type="ARBA" id="ARBA00023134"/>
    </source>
</evidence>
<proteinExistence type="inferred from homology"/>
<comment type="caution">
    <text evidence="5">The sequence shown here is derived from an EMBL/GenBank/DDBJ whole genome shotgun (WGS) entry which is preliminary data.</text>
</comment>
<comment type="similarity">
    <text evidence="1">Belongs to the tubulin family.</text>
</comment>
<dbReference type="PRINTS" id="PR01161">
    <property type="entry name" value="TUBULIN"/>
</dbReference>
<dbReference type="EMBL" id="JABFUD020000008">
    <property type="protein sequence ID" value="KAI5076520.1"/>
    <property type="molecule type" value="Genomic_DNA"/>
</dbReference>
<dbReference type="GO" id="GO:0005525">
    <property type="term" value="F:GTP binding"/>
    <property type="evidence" value="ECO:0007669"/>
    <property type="project" value="UniProtKB-KW"/>
</dbReference>
<dbReference type="InterPro" id="IPR000217">
    <property type="entry name" value="Tubulin"/>
</dbReference>
<gene>
    <name evidence="5" type="ORF">GOP47_0008585</name>
</gene>
<dbReference type="SUPFAM" id="SSF52490">
    <property type="entry name" value="Tubulin nucleotide-binding domain-like"/>
    <property type="match status" value="1"/>
</dbReference>
<accession>A0A9D4UZ93</accession>
<dbReference type="InterPro" id="IPR036525">
    <property type="entry name" value="Tubulin/FtsZ_GTPase_sf"/>
</dbReference>
<evidence type="ECO:0000256" key="1">
    <source>
        <dbReference type="ARBA" id="ARBA00009636"/>
    </source>
</evidence>
<evidence type="ECO:0000256" key="2">
    <source>
        <dbReference type="ARBA" id="ARBA00022701"/>
    </source>
</evidence>
<dbReference type="Gene3D" id="3.40.50.1440">
    <property type="entry name" value="Tubulin/FtsZ, GTPase domain"/>
    <property type="match status" value="1"/>
</dbReference>
<reference evidence="5" key="1">
    <citation type="submission" date="2021-01" db="EMBL/GenBank/DDBJ databases">
        <title>Adiantum capillus-veneris genome.</title>
        <authorList>
            <person name="Fang Y."/>
            <person name="Liao Q."/>
        </authorList>
    </citation>
    <scope>NUCLEOTIDE SEQUENCE</scope>
    <source>
        <strain evidence="5">H3</strain>
        <tissue evidence="5">Leaf</tissue>
    </source>
</reference>
<keyword evidence="2" id="KW-0493">Microtubule</keyword>
<name>A0A9D4UZ93_ADICA</name>
<keyword evidence="3" id="KW-0547">Nucleotide-binding</keyword>
<organism evidence="5 6">
    <name type="scientific">Adiantum capillus-veneris</name>
    <name type="common">Maidenhair fern</name>
    <dbReference type="NCBI Taxonomy" id="13818"/>
    <lineage>
        <taxon>Eukaryota</taxon>
        <taxon>Viridiplantae</taxon>
        <taxon>Streptophyta</taxon>
        <taxon>Embryophyta</taxon>
        <taxon>Tracheophyta</taxon>
        <taxon>Polypodiopsida</taxon>
        <taxon>Polypodiidae</taxon>
        <taxon>Polypodiales</taxon>
        <taxon>Pteridineae</taxon>
        <taxon>Pteridaceae</taxon>
        <taxon>Vittarioideae</taxon>
        <taxon>Adiantum</taxon>
    </lineage>
</organism>
<dbReference type="AlphaFoldDB" id="A0A9D4UZ93"/>
<dbReference type="GO" id="GO:0007017">
    <property type="term" value="P:microtubule-based process"/>
    <property type="evidence" value="ECO:0007669"/>
    <property type="project" value="InterPro"/>
</dbReference>
<keyword evidence="6" id="KW-1185">Reference proteome</keyword>
<dbReference type="GO" id="GO:0005874">
    <property type="term" value="C:microtubule"/>
    <property type="evidence" value="ECO:0007669"/>
    <property type="project" value="UniProtKB-KW"/>
</dbReference>
<keyword evidence="4" id="KW-0342">GTP-binding</keyword>
<dbReference type="PANTHER" id="PTHR36527:SF3">
    <property type="entry name" value="OS01G0282866 PROTEIN"/>
    <property type="match status" value="1"/>
</dbReference>
<sequence length="112" mass="12466">MAVARKSKEAEVTARRIKAMMQDKWATEVATAKEEMDQQGLIRIQVDAKFWDVVCIEHAIDPTGSYSGNADVQLKRVNVYYNEASCGRYVPHAVPMDLEPGTMDSVQTGPYG</sequence>
<evidence type="ECO:0000256" key="3">
    <source>
        <dbReference type="ARBA" id="ARBA00022741"/>
    </source>
</evidence>
<dbReference type="PANTHER" id="PTHR36527">
    <property type="entry name" value="OS01G0282866 PROTEIN"/>
    <property type="match status" value="1"/>
</dbReference>
<evidence type="ECO:0000313" key="6">
    <source>
        <dbReference type="Proteomes" id="UP000886520"/>
    </source>
</evidence>
<evidence type="ECO:0000313" key="5">
    <source>
        <dbReference type="EMBL" id="KAI5076520.1"/>
    </source>
</evidence>
<dbReference type="OrthoDB" id="1662883at2759"/>